<name>A0A9W6BVG0_9CHLO</name>
<feature type="transmembrane region" description="Helical" evidence="1">
    <location>
        <begin position="12"/>
        <end position="34"/>
    </location>
</feature>
<dbReference type="EMBL" id="BRXU01000026">
    <property type="protein sequence ID" value="GLC59149.1"/>
    <property type="molecule type" value="Genomic_DNA"/>
</dbReference>
<accession>A0A9W6BVG0</accession>
<evidence type="ECO:0000313" key="2">
    <source>
        <dbReference type="EMBL" id="GLC59149.1"/>
    </source>
</evidence>
<protein>
    <submittedName>
        <fullName evidence="2">Uncharacterized protein</fullName>
    </submittedName>
</protein>
<evidence type="ECO:0000313" key="3">
    <source>
        <dbReference type="Proteomes" id="UP001165080"/>
    </source>
</evidence>
<dbReference type="AlphaFoldDB" id="A0A9W6BVG0"/>
<sequence>MACVWEVVRWGLVYGGSMCIGSGLVRCCIAWRGVVRRRTCKMRDATRRALQCSGGSGGGTHTGWVVLVLWSEVVSVSEPPTAWVKSGCGCDAARRHGDVAR</sequence>
<keyword evidence="1" id="KW-1133">Transmembrane helix</keyword>
<gene>
    <name evidence="2" type="primary">PLEST009683</name>
    <name evidence="2" type="ORF">PLESTB_001453800</name>
</gene>
<dbReference type="Proteomes" id="UP001165080">
    <property type="component" value="Unassembled WGS sequence"/>
</dbReference>
<keyword evidence="1" id="KW-0472">Membrane</keyword>
<keyword evidence="1" id="KW-0812">Transmembrane</keyword>
<comment type="caution">
    <text evidence="2">The sequence shown here is derived from an EMBL/GenBank/DDBJ whole genome shotgun (WGS) entry which is preliminary data.</text>
</comment>
<evidence type="ECO:0000256" key="1">
    <source>
        <dbReference type="SAM" id="Phobius"/>
    </source>
</evidence>
<proteinExistence type="predicted"/>
<keyword evidence="3" id="KW-1185">Reference proteome</keyword>
<reference evidence="2 3" key="1">
    <citation type="journal article" date="2023" name="Commun. Biol.">
        <title>Reorganization of the ancestral sex-determining regions during the evolution of trioecy in Pleodorina starrii.</title>
        <authorList>
            <person name="Takahashi K."/>
            <person name="Suzuki S."/>
            <person name="Kawai-Toyooka H."/>
            <person name="Yamamoto K."/>
            <person name="Hamaji T."/>
            <person name="Ootsuki R."/>
            <person name="Yamaguchi H."/>
            <person name="Kawachi M."/>
            <person name="Higashiyama T."/>
            <person name="Nozaki H."/>
        </authorList>
    </citation>
    <scope>NUCLEOTIDE SEQUENCE [LARGE SCALE GENOMIC DNA]</scope>
    <source>
        <strain evidence="2 3">NIES-4479</strain>
    </source>
</reference>
<organism evidence="2 3">
    <name type="scientific">Pleodorina starrii</name>
    <dbReference type="NCBI Taxonomy" id="330485"/>
    <lineage>
        <taxon>Eukaryota</taxon>
        <taxon>Viridiplantae</taxon>
        <taxon>Chlorophyta</taxon>
        <taxon>core chlorophytes</taxon>
        <taxon>Chlorophyceae</taxon>
        <taxon>CS clade</taxon>
        <taxon>Chlamydomonadales</taxon>
        <taxon>Volvocaceae</taxon>
        <taxon>Pleodorina</taxon>
    </lineage>
</organism>